<keyword evidence="4" id="KW-1003">Cell membrane</keyword>
<keyword evidence="5 8" id="KW-0812">Transmembrane</keyword>
<dbReference type="GO" id="GO:0140359">
    <property type="term" value="F:ABC-type transporter activity"/>
    <property type="evidence" value="ECO:0007669"/>
    <property type="project" value="InterPro"/>
</dbReference>
<keyword evidence="11" id="KW-1185">Reference proteome</keyword>
<evidence type="ECO:0000256" key="4">
    <source>
        <dbReference type="ARBA" id="ARBA00022475"/>
    </source>
</evidence>
<organism evidence="10 11">
    <name type="scientific">Flavobacterium terrigena</name>
    <dbReference type="NCBI Taxonomy" id="402734"/>
    <lineage>
        <taxon>Bacteria</taxon>
        <taxon>Pseudomonadati</taxon>
        <taxon>Bacteroidota</taxon>
        <taxon>Flavobacteriia</taxon>
        <taxon>Flavobacteriales</taxon>
        <taxon>Flavobacteriaceae</taxon>
        <taxon>Flavobacterium</taxon>
    </lineage>
</organism>
<keyword evidence="3" id="KW-0813">Transport</keyword>
<dbReference type="PROSITE" id="PS51012">
    <property type="entry name" value="ABC_TM2"/>
    <property type="match status" value="1"/>
</dbReference>
<dbReference type="Proteomes" id="UP000199702">
    <property type="component" value="Unassembled WGS sequence"/>
</dbReference>
<feature type="transmembrane region" description="Helical" evidence="8">
    <location>
        <begin position="20"/>
        <end position="40"/>
    </location>
</feature>
<evidence type="ECO:0000313" key="10">
    <source>
        <dbReference type="EMBL" id="SEI42036.1"/>
    </source>
</evidence>
<evidence type="ECO:0000256" key="6">
    <source>
        <dbReference type="ARBA" id="ARBA00022989"/>
    </source>
</evidence>
<evidence type="ECO:0000256" key="3">
    <source>
        <dbReference type="ARBA" id="ARBA00022448"/>
    </source>
</evidence>
<evidence type="ECO:0000259" key="9">
    <source>
        <dbReference type="PROSITE" id="PS51012"/>
    </source>
</evidence>
<feature type="transmembrane region" description="Helical" evidence="8">
    <location>
        <begin position="348"/>
        <end position="368"/>
    </location>
</feature>
<dbReference type="EMBL" id="FNYA01000001">
    <property type="protein sequence ID" value="SEI42036.1"/>
    <property type="molecule type" value="Genomic_DNA"/>
</dbReference>
<dbReference type="GO" id="GO:0005886">
    <property type="term" value="C:plasma membrane"/>
    <property type="evidence" value="ECO:0007669"/>
    <property type="project" value="UniProtKB-SubCell"/>
</dbReference>
<comment type="subcellular location">
    <subcellularLocation>
        <location evidence="1">Cell membrane</location>
        <topology evidence="1">Multi-pass membrane protein</topology>
    </subcellularLocation>
</comment>
<accession>A0A1H6QJD1</accession>
<dbReference type="InterPro" id="IPR047817">
    <property type="entry name" value="ABC2_TM_bact-type"/>
</dbReference>
<sequence>MMYKLWMSIYKEFLLLKRDFGGLIILFVMPLVLIITITLIQDSTFRTVTESKIPVVLIDNDKGEISKTVIENLNKSGQFEIITTLNGTELTETTAKEAVFKGKFQLAIIIPKNLSKDLQLKVNQNVDKIVSNFGIGDTSETKKDSLPQKIDKKEVRLYFDPATQLTFKNNVKSSIDKMISQIETKSIYATFQEQLGEGDAPIFEQESFITFKEIMPTVDNKEVLPNSVQHNVPAWTLFAIFFIIVPLSINIVKEKGQGTQIRLLTNPVPYSIVIAGKTITYLIICMIQFYLMVLVGIYLFPYLSLPVLDLDGKFFLMSVVALFSGLAAIGLGILLGTIAKTQEQSAPFGATSVVILAAIGGVWVPVFAMPKIMQAISQISPMNWGLNAFYDVLLRKADAVEILPEIFLLLLFFIITIFIAIQYDKKKRAV</sequence>
<evidence type="ECO:0000256" key="7">
    <source>
        <dbReference type="ARBA" id="ARBA00023136"/>
    </source>
</evidence>
<dbReference type="InterPro" id="IPR051449">
    <property type="entry name" value="ABC-2_transporter_component"/>
</dbReference>
<evidence type="ECO:0000256" key="1">
    <source>
        <dbReference type="ARBA" id="ARBA00004651"/>
    </source>
</evidence>
<comment type="similarity">
    <text evidence="2">Belongs to the ABC-2 integral membrane protein family.</text>
</comment>
<dbReference type="Gene3D" id="3.40.1710.10">
    <property type="entry name" value="abc type-2 transporter like domain"/>
    <property type="match status" value="1"/>
</dbReference>
<feature type="transmembrane region" description="Helical" evidence="8">
    <location>
        <begin position="402"/>
        <end position="421"/>
    </location>
</feature>
<evidence type="ECO:0000313" key="11">
    <source>
        <dbReference type="Proteomes" id="UP000199702"/>
    </source>
</evidence>
<reference evidence="11" key="1">
    <citation type="submission" date="2016-10" db="EMBL/GenBank/DDBJ databases">
        <authorList>
            <person name="Varghese N."/>
            <person name="Submissions S."/>
        </authorList>
    </citation>
    <scope>NUCLEOTIDE SEQUENCE [LARGE SCALE GENOMIC DNA]</scope>
    <source>
        <strain evidence="11">DSM 17934</strain>
    </source>
</reference>
<dbReference type="Pfam" id="PF12698">
    <property type="entry name" value="ABC2_membrane_3"/>
    <property type="match status" value="1"/>
</dbReference>
<dbReference type="STRING" id="402734.SAMN05660918_0467"/>
<keyword evidence="7 8" id="KW-0472">Membrane</keyword>
<dbReference type="AlphaFoldDB" id="A0A1H6QJD1"/>
<evidence type="ECO:0000256" key="8">
    <source>
        <dbReference type="SAM" id="Phobius"/>
    </source>
</evidence>
<dbReference type="PANTHER" id="PTHR30294">
    <property type="entry name" value="MEMBRANE COMPONENT OF ABC TRANSPORTER YHHJ-RELATED"/>
    <property type="match status" value="1"/>
</dbReference>
<evidence type="ECO:0000256" key="2">
    <source>
        <dbReference type="ARBA" id="ARBA00007783"/>
    </source>
</evidence>
<feature type="transmembrane region" description="Helical" evidence="8">
    <location>
        <begin position="314"/>
        <end position="336"/>
    </location>
</feature>
<dbReference type="InterPro" id="IPR013525">
    <property type="entry name" value="ABC2_TM"/>
</dbReference>
<evidence type="ECO:0000256" key="5">
    <source>
        <dbReference type="ARBA" id="ARBA00022692"/>
    </source>
</evidence>
<proteinExistence type="inferred from homology"/>
<name>A0A1H6QJD1_9FLAO</name>
<protein>
    <submittedName>
        <fullName evidence="10">ABC-2 type transport system permease protein</fullName>
    </submittedName>
</protein>
<gene>
    <name evidence="10" type="ORF">SAMN05660918_0467</name>
</gene>
<feature type="transmembrane region" description="Helical" evidence="8">
    <location>
        <begin position="232"/>
        <end position="252"/>
    </location>
</feature>
<keyword evidence="6 8" id="KW-1133">Transmembrane helix</keyword>
<dbReference type="PANTHER" id="PTHR30294:SF38">
    <property type="entry name" value="TRANSPORT PERMEASE PROTEIN"/>
    <property type="match status" value="1"/>
</dbReference>
<feature type="transmembrane region" description="Helical" evidence="8">
    <location>
        <begin position="279"/>
        <end position="302"/>
    </location>
</feature>
<feature type="domain" description="ABC transmembrane type-2" evidence="9">
    <location>
        <begin position="192"/>
        <end position="427"/>
    </location>
</feature>